<dbReference type="KEGG" id="rom:EI983_16360"/>
<feature type="transmembrane region" description="Helical" evidence="1">
    <location>
        <begin position="12"/>
        <end position="28"/>
    </location>
</feature>
<dbReference type="InterPro" id="IPR000595">
    <property type="entry name" value="cNMP-bd_dom"/>
</dbReference>
<name>A0A6I6IUM5_9RHOB</name>
<proteinExistence type="predicted"/>
<dbReference type="RefSeq" id="WP_157708435.1">
    <property type="nucleotide sequence ID" value="NZ_CP034348.1"/>
</dbReference>
<keyword evidence="1" id="KW-0812">Transmembrane</keyword>
<dbReference type="InterPro" id="IPR018490">
    <property type="entry name" value="cNMP-bd_dom_sf"/>
</dbReference>
<dbReference type="PROSITE" id="PS50042">
    <property type="entry name" value="CNMP_BINDING_3"/>
    <property type="match status" value="1"/>
</dbReference>
<dbReference type="EMBL" id="CP034348">
    <property type="protein sequence ID" value="QGX99754.1"/>
    <property type="molecule type" value="Genomic_DNA"/>
</dbReference>
<dbReference type="Pfam" id="PF00027">
    <property type="entry name" value="cNMP_binding"/>
    <property type="match status" value="1"/>
</dbReference>
<dbReference type="Proteomes" id="UP000428330">
    <property type="component" value="Chromosome"/>
</dbReference>
<gene>
    <name evidence="3" type="ORF">EI983_16360</name>
</gene>
<dbReference type="NCBIfam" id="NF047864">
    <property type="entry name" value="CBU_0592_membra"/>
    <property type="match status" value="1"/>
</dbReference>
<dbReference type="SUPFAM" id="SSF51206">
    <property type="entry name" value="cAMP-binding domain-like"/>
    <property type="match status" value="1"/>
</dbReference>
<evidence type="ECO:0000256" key="1">
    <source>
        <dbReference type="SAM" id="Phobius"/>
    </source>
</evidence>
<keyword evidence="1" id="KW-1133">Transmembrane helix</keyword>
<evidence type="ECO:0000313" key="3">
    <source>
        <dbReference type="EMBL" id="QGX99754.1"/>
    </source>
</evidence>
<evidence type="ECO:0000259" key="2">
    <source>
        <dbReference type="PROSITE" id="PS50042"/>
    </source>
</evidence>
<dbReference type="AlphaFoldDB" id="A0A6I6IUM5"/>
<feature type="transmembrane region" description="Helical" evidence="1">
    <location>
        <begin position="65"/>
        <end position="83"/>
    </location>
</feature>
<sequence>MDGVLSPQIYEIAGFLGVAFYLGSYAALQMGYIQGSGYTYAFLNLIASTLVLLSLVMNFNLWSAIIQVSWITISIFGMTRFFVLSRRVRFTPEERALVSERLSDFTPLGARQLLNAGNWLDKPVGEEITTQGKEVGFLYYLAEGSVQVIAGGTVIREMHAPNFIGELTCFSGGPASATLRAVSPLRMFAIDTAVLTDLCRRKPDIRIKLESSLARDTHKKLIDVTTQLSAG</sequence>
<evidence type="ECO:0000313" key="4">
    <source>
        <dbReference type="Proteomes" id="UP000428330"/>
    </source>
</evidence>
<dbReference type="InterPro" id="IPR058058">
    <property type="entry name" value="CBU_0592-like"/>
</dbReference>
<dbReference type="SMART" id="SM00100">
    <property type="entry name" value="cNMP"/>
    <property type="match status" value="1"/>
</dbReference>
<organism evidence="3 4">
    <name type="scientific">Roseovarius faecimaris</name>
    <dbReference type="NCBI Taxonomy" id="2494550"/>
    <lineage>
        <taxon>Bacteria</taxon>
        <taxon>Pseudomonadati</taxon>
        <taxon>Pseudomonadota</taxon>
        <taxon>Alphaproteobacteria</taxon>
        <taxon>Rhodobacterales</taxon>
        <taxon>Roseobacteraceae</taxon>
        <taxon>Roseovarius</taxon>
    </lineage>
</organism>
<dbReference type="Pfam" id="PF26604">
    <property type="entry name" value="CBU_0592"/>
    <property type="match status" value="1"/>
</dbReference>
<dbReference type="Gene3D" id="2.60.120.10">
    <property type="entry name" value="Jelly Rolls"/>
    <property type="match status" value="1"/>
</dbReference>
<keyword evidence="4" id="KW-1185">Reference proteome</keyword>
<protein>
    <submittedName>
        <fullName evidence="3">Cyclic nucleotide-binding domain-containing protein</fullName>
    </submittedName>
</protein>
<reference evidence="4" key="1">
    <citation type="submission" date="2018-12" db="EMBL/GenBank/DDBJ databases">
        <title>Complete genome sequence of Roseovarius sp. MME-070.</title>
        <authorList>
            <person name="Nam Y.-D."/>
            <person name="Kang J."/>
            <person name="Chung W.-H."/>
            <person name="Park Y.S."/>
        </authorList>
    </citation>
    <scope>NUCLEOTIDE SEQUENCE [LARGE SCALE GENOMIC DNA]</scope>
    <source>
        <strain evidence="4">MME-070</strain>
    </source>
</reference>
<accession>A0A6I6IUM5</accession>
<dbReference type="CDD" id="cd00038">
    <property type="entry name" value="CAP_ED"/>
    <property type="match status" value="1"/>
</dbReference>
<dbReference type="InterPro" id="IPR014710">
    <property type="entry name" value="RmlC-like_jellyroll"/>
</dbReference>
<keyword evidence="1" id="KW-0472">Membrane</keyword>
<feature type="transmembrane region" description="Helical" evidence="1">
    <location>
        <begin position="40"/>
        <end position="59"/>
    </location>
</feature>
<feature type="domain" description="Cyclic nucleotide-binding" evidence="2">
    <location>
        <begin position="101"/>
        <end position="216"/>
    </location>
</feature>
<dbReference type="OrthoDB" id="7946922at2"/>